<keyword evidence="4 5" id="KW-0067">ATP-binding</keyword>
<sequence>MTYTPSPGQQQVLDADDEVVLVLGGAGTGKTTTAAAKARRHLEDHARAAVPVQRIAGAPPIDRVLFLSFSRASVARIVDRSREILGPFSEQVEVTTFHALSWSLINRFGSLIGLSDPYLLSSAQAKLFPRTDALKYADLVPRALELLAHPAVVAHVETRWSLVICDEFQDTDDGQWELIRAIRGAAQLLLLGDPHQCIYANLPDVVGVSPQRVEDVRTMTGTRCIELPEASFRDPSGIIPAAAAAIRRREFDGPAISTAMTGGQLEVHYDADGSHEAAAVAQAVESLQSDGLSVAIFSHHNDALAALSDELRLIGLEHEITGLSESLTAAIDAQVAMAQFARGVCDWKVVLQYLAIFITSAVRGKAVPGLAHQVLGAQPASPAFSRRLINLRDRLSGEGLDRALAFARDAHAELGLTSKVTAWARAATLASSMLEEARRRVHGGDDNTVLAALDLIADANRSGQLTEYASEPEGAIQLMNLHQTKGREADATVVVLRGNDFFGFEKTEPYQDGSRLLYVVFSRARKRVIVLTFGSGHSGLVAPFVRLAIT</sequence>
<dbReference type="GO" id="GO:0003677">
    <property type="term" value="F:DNA binding"/>
    <property type="evidence" value="ECO:0007669"/>
    <property type="project" value="InterPro"/>
</dbReference>
<evidence type="ECO:0000256" key="3">
    <source>
        <dbReference type="ARBA" id="ARBA00022806"/>
    </source>
</evidence>
<dbReference type="AlphaFoldDB" id="A0A7G9QZR6"/>
<dbReference type="GO" id="GO:0000725">
    <property type="term" value="P:recombinational repair"/>
    <property type="evidence" value="ECO:0007669"/>
    <property type="project" value="TreeGrafter"/>
</dbReference>
<dbReference type="Gene3D" id="3.40.50.300">
    <property type="entry name" value="P-loop containing nucleotide triphosphate hydrolases"/>
    <property type="match status" value="2"/>
</dbReference>
<dbReference type="PROSITE" id="PS51198">
    <property type="entry name" value="UVRD_HELICASE_ATP_BIND"/>
    <property type="match status" value="1"/>
</dbReference>
<dbReference type="PANTHER" id="PTHR11070:SF2">
    <property type="entry name" value="ATP-DEPENDENT DNA HELICASE SRS2"/>
    <property type="match status" value="1"/>
</dbReference>
<keyword evidence="3 5" id="KW-0347">Helicase</keyword>
<dbReference type="PANTHER" id="PTHR11070">
    <property type="entry name" value="UVRD / RECB / PCRA DNA HELICASE FAMILY MEMBER"/>
    <property type="match status" value="1"/>
</dbReference>
<proteinExistence type="predicted"/>
<gene>
    <name evidence="7" type="ORF">H9L10_11170</name>
</gene>
<evidence type="ECO:0000256" key="2">
    <source>
        <dbReference type="ARBA" id="ARBA00022801"/>
    </source>
</evidence>
<dbReference type="RefSeq" id="WP_166102672.1">
    <property type="nucleotide sequence ID" value="NZ_BMMY01000008.1"/>
</dbReference>
<protein>
    <submittedName>
        <fullName evidence="7">AAA family ATPase</fullName>
    </submittedName>
</protein>
<dbReference type="SUPFAM" id="SSF52540">
    <property type="entry name" value="P-loop containing nucleoside triphosphate hydrolases"/>
    <property type="match status" value="1"/>
</dbReference>
<evidence type="ECO:0000313" key="8">
    <source>
        <dbReference type="Proteomes" id="UP000515976"/>
    </source>
</evidence>
<dbReference type="GO" id="GO:0005524">
    <property type="term" value="F:ATP binding"/>
    <property type="evidence" value="ECO:0007669"/>
    <property type="project" value="UniProtKB-UniRule"/>
</dbReference>
<keyword evidence="2 5" id="KW-0378">Hydrolase</keyword>
<evidence type="ECO:0000256" key="1">
    <source>
        <dbReference type="ARBA" id="ARBA00022741"/>
    </source>
</evidence>
<accession>A0A7G9QZR6</accession>
<dbReference type="GO" id="GO:0043138">
    <property type="term" value="F:3'-5' DNA helicase activity"/>
    <property type="evidence" value="ECO:0007669"/>
    <property type="project" value="TreeGrafter"/>
</dbReference>
<dbReference type="Proteomes" id="UP000515976">
    <property type="component" value="Chromosome"/>
</dbReference>
<dbReference type="EMBL" id="CP060712">
    <property type="protein sequence ID" value="QNN48841.1"/>
    <property type="molecule type" value="Genomic_DNA"/>
</dbReference>
<evidence type="ECO:0000256" key="5">
    <source>
        <dbReference type="PROSITE-ProRule" id="PRU00560"/>
    </source>
</evidence>
<dbReference type="InterPro" id="IPR027417">
    <property type="entry name" value="P-loop_NTPase"/>
</dbReference>
<name>A0A7G9QZR6_9MICO</name>
<dbReference type="InterPro" id="IPR000212">
    <property type="entry name" value="DNA_helicase_UvrD/REP"/>
</dbReference>
<feature type="domain" description="UvrD-like helicase ATP-binding" evidence="6">
    <location>
        <begin position="3"/>
        <end position="235"/>
    </location>
</feature>
<dbReference type="Pfam" id="PF13245">
    <property type="entry name" value="AAA_19"/>
    <property type="match status" value="1"/>
</dbReference>
<keyword evidence="1 5" id="KW-0547">Nucleotide-binding</keyword>
<evidence type="ECO:0000313" key="7">
    <source>
        <dbReference type="EMBL" id="QNN48841.1"/>
    </source>
</evidence>
<evidence type="ECO:0000259" key="6">
    <source>
        <dbReference type="PROSITE" id="PS51198"/>
    </source>
</evidence>
<dbReference type="InterPro" id="IPR014016">
    <property type="entry name" value="UvrD-like_ATP-bd"/>
</dbReference>
<keyword evidence="8" id="KW-1185">Reference proteome</keyword>
<dbReference type="GO" id="GO:0016787">
    <property type="term" value="F:hydrolase activity"/>
    <property type="evidence" value="ECO:0007669"/>
    <property type="project" value="UniProtKB-UniRule"/>
</dbReference>
<evidence type="ECO:0000256" key="4">
    <source>
        <dbReference type="ARBA" id="ARBA00022840"/>
    </source>
</evidence>
<feature type="binding site" evidence="5">
    <location>
        <begin position="24"/>
        <end position="31"/>
    </location>
    <ligand>
        <name>ATP</name>
        <dbReference type="ChEBI" id="CHEBI:30616"/>
    </ligand>
</feature>
<dbReference type="KEGG" id="pei:H9L10_11170"/>
<reference evidence="7 8" key="1">
    <citation type="submission" date="2020-08" db="EMBL/GenBank/DDBJ databases">
        <title>Genome sequence of Phycicoccus endophyticus JCM 31784T.</title>
        <authorList>
            <person name="Hyun D.-W."/>
            <person name="Bae J.-W."/>
        </authorList>
    </citation>
    <scope>NUCLEOTIDE SEQUENCE [LARGE SCALE GENOMIC DNA]</scope>
    <source>
        <strain evidence="7 8">JCM 31784</strain>
    </source>
</reference>
<organism evidence="7 8">
    <name type="scientific">Phycicoccus endophyticus</name>
    <dbReference type="NCBI Taxonomy" id="1690220"/>
    <lineage>
        <taxon>Bacteria</taxon>
        <taxon>Bacillati</taxon>
        <taxon>Actinomycetota</taxon>
        <taxon>Actinomycetes</taxon>
        <taxon>Micrococcales</taxon>
        <taxon>Intrasporangiaceae</taxon>
        <taxon>Phycicoccus</taxon>
    </lineage>
</organism>